<feature type="transmembrane region" description="Helical" evidence="8">
    <location>
        <begin position="210"/>
        <end position="231"/>
    </location>
</feature>
<organism evidence="10 11">
    <name type="scientific">Dactylosporangium sucinum</name>
    <dbReference type="NCBI Taxonomy" id="1424081"/>
    <lineage>
        <taxon>Bacteria</taxon>
        <taxon>Bacillati</taxon>
        <taxon>Actinomycetota</taxon>
        <taxon>Actinomycetes</taxon>
        <taxon>Micromonosporales</taxon>
        <taxon>Micromonosporaceae</taxon>
        <taxon>Dactylosporangium</taxon>
    </lineage>
</organism>
<evidence type="ECO:0000256" key="6">
    <source>
        <dbReference type="ARBA" id="ARBA00023136"/>
    </source>
</evidence>
<dbReference type="Proteomes" id="UP000642070">
    <property type="component" value="Unassembled WGS sequence"/>
</dbReference>
<evidence type="ECO:0000256" key="7">
    <source>
        <dbReference type="SAM" id="MobiDB-lite"/>
    </source>
</evidence>
<keyword evidence="6 8" id="KW-0472">Membrane</keyword>
<name>A0A917X5N4_9ACTN</name>
<comment type="similarity">
    <text evidence="2">Belongs to the resistance-nodulation-cell division (RND) (TC 2.A.6) family. MmpL subfamily.</text>
</comment>
<dbReference type="GO" id="GO:0005886">
    <property type="term" value="C:plasma membrane"/>
    <property type="evidence" value="ECO:0007669"/>
    <property type="project" value="UniProtKB-SubCell"/>
</dbReference>
<gene>
    <name evidence="10" type="ORF">GCM10007977_082110</name>
</gene>
<dbReference type="SUPFAM" id="SSF82866">
    <property type="entry name" value="Multidrug efflux transporter AcrB transmembrane domain"/>
    <property type="match status" value="2"/>
</dbReference>
<feature type="transmembrane region" description="Helical" evidence="8">
    <location>
        <begin position="12"/>
        <end position="36"/>
    </location>
</feature>
<evidence type="ECO:0000256" key="1">
    <source>
        <dbReference type="ARBA" id="ARBA00004651"/>
    </source>
</evidence>
<feature type="domain" description="SSD" evidence="9">
    <location>
        <begin position="180"/>
        <end position="309"/>
    </location>
</feature>
<dbReference type="PANTHER" id="PTHR33406">
    <property type="entry name" value="MEMBRANE PROTEIN MJ1562-RELATED"/>
    <property type="match status" value="1"/>
</dbReference>
<dbReference type="InterPro" id="IPR050545">
    <property type="entry name" value="Mycobact_MmpL"/>
</dbReference>
<keyword evidence="5 8" id="KW-1133">Transmembrane helix</keyword>
<evidence type="ECO:0000313" key="10">
    <source>
        <dbReference type="EMBL" id="GGM67867.1"/>
    </source>
</evidence>
<evidence type="ECO:0000256" key="2">
    <source>
        <dbReference type="ARBA" id="ARBA00010157"/>
    </source>
</evidence>
<evidence type="ECO:0000259" key="9">
    <source>
        <dbReference type="PROSITE" id="PS50156"/>
    </source>
</evidence>
<dbReference type="PROSITE" id="PS50156">
    <property type="entry name" value="SSD"/>
    <property type="match status" value="1"/>
</dbReference>
<evidence type="ECO:0000256" key="3">
    <source>
        <dbReference type="ARBA" id="ARBA00022475"/>
    </source>
</evidence>
<evidence type="ECO:0000256" key="4">
    <source>
        <dbReference type="ARBA" id="ARBA00022692"/>
    </source>
</evidence>
<dbReference type="PANTHER" id="PTHR33406:SF11">
    <property type="entry name" value="MEMBRANE PROTEIN SCO6666-RELATED"/>
    <property type="match status" value="1"/>
</dbReference>
<dbReference type="AlphaFoldDB" id="A0A917X5N4"/>
<keyword evidence="3" id="KW-1003">Cell membrane</keyword>
<feature type="transmembrane region" description="Helical" evidence="8">
    <location>
        <begin position="552"/>
        <end position="575"/>
    </location>
</feature>
<feature type="transmembrane region" description="Helical" evidence="8">
    <location>
        <begin position="483"/>
        <end position="501"/>
    </location>
</feature>
<dbReference type="Gene3D" id="1.20.1640.10">
    <property type="entry name" value="Multidrug efflux transporter AcrB transmembrane domain"/>
    <property type="match status" value="2"/>
</dbReference>
<sequence>MFRVLTQLALRRPVLVIVFWVAVVGVGLGVGTGVFAKLTADVATVPGSENERAIELRDDAGPQPQHLTVVAVGGVATTAAFAEVAALPGVVEVGPALPSGDGQAVLHDVVLAPGATEAQADAVAERLRSVDRERVSVAGGPLTNLEFGAQAQSDVQRAELITLPVVLILLVLVFGGLLAGAMPLVVAVAGIGGTFGLLYLFSFVTDVSVYAIQVVTMLSVGLAVDYGLLLISRFRTERAVTSSVPEALGRAVERAGRTIAVTGLTVAASLLGLAVFPDAFLRSMGLAGAGVVLVNMLAVLSLLPAILALAGQRIKPAAPAADSGLFARLAAAVQRRPVLTTLVTAVAMLALAVPSLQLRLANSDARALPASTQTRQQYDALAAHFPELTGPDVIAAVARSGAGDPALAAFADRVRAVPGVASAKVVPVSATVSVVRATPRHEPWTAEGRATLEAVRAVPAPFEVLVAGDVARLVDYRSMLSPYGPWAALVVFAATFALLAAFTRSVLLPLKAVLTSVLSIGAALGVVVLVFQQGHLATWLGSEQLDAVDLTVPVLVAAIAFGLSVDYEVFLLARIRERYLETGDARASVATGLQQTGRIVTSAALLLVVVFAGFLVGGFAPIKEIGVGLVVAIVLDATLVRMLLVPATMTLLSHGAWWPGRRGRTRPPAPVPAVRAEEPART</sequence>
<dbReference type="InterPro" id="IPR004869">
    <property type="entry name" value="MMPL_dom"/>
</dbReference>
<feature type="transmembrane region" description="Helical" evidence="8">
    <location>
        <begin position="286"/>
        <end position="310"/>
    </location>
</feature>
<accession>A0A917X5N4</accession>
<reference evidence="10" key="2">
    <citation type="submission" date="2020-09" db="EMBL/GenBank/DDBJ databases">
        <authorList>
            <person name="Sun Q."/>
            <person name="Ohkuma M."/>
        </authorList>
    </citation>
    <scope>NUCLEOTIDE SEQUENCE</scope>
    <source>
        <strain evidence="10">JCM 19831</strain>
    </source>
</reference>
<reference evidence="10" key="1">
    <citation type="journal article" date="2014" name="Int. J. Syst. Evol. Microbiol.">
        <title>Complete genome sequence of Corynebacterium casei LMG S-19264T (=DSM 44701T), isolated from a smear-ripened cheese.</title>
        <authorList>
            <consortium name="US DOE Joint Genome Institute (JGI-PGF)"/>
            <person name="Walter F."/>
            <person name="Albersmeier A."/>
            <person name="Kalinowski J."/>
            <person name="Ruckert C."/>
        </authorList>
    </citation>
    <scope>NUCLEOTIDE SEQUENCE</scope>
    <source>
        <strain evidence="10">JCM 19831</strain>
    </source>
</reference>
<evidence type="ECO:0000256" key="5">
    <source>
        <dbReference type="ARBA" id="ARBA00022989"/>
    </source>
</evidence>
<feature type="region of interest" description="Disordered" evidence="7">
    <location>
        <begin position="662"/>
        <end position="682"/>
    </location>
</feature>
<protein>
    <submittedName>
        <fullName evidence="10">Membrane protein</fullName>
    </submittedName>
</protein>
<comment type="subcellular location">
    <subcellularLocation>
        <location evidence="1">Cell membrane</location>
        <topology evidence="1">Multi-pass membrane protein</topology>
    </subcellularLocation>
</comment>
<keyword evidence="4 8" id="KW-0812">Transmembrane</keyword>
<feature type="transmembrane region" description="Helical" evidence="8">
    <location>
        <begin position="184"/>
        <end position="204"/>
    </location>
</feature>
<feature type="transmembrane region" description="Helical" evidence="8">
    <location>
        <begin position="259"/>
        <end position="280"/>
    </location>
</feature>
<dbReference type="InterPro" id="IPR000731">
    <property type="entry name" value="SSD"/>
</dbReference>
<comment type="caution">
    <text evidence="10">The sequence shown here is derived from an EMBL/GenBank/DDBJ whole genome shotgun (WGS) entry which is preliminary data.</text>
</comment>
<dbReference type="RefSeq" id="WP_190255461.1">
    <property type="nucleotide sequence ID" value="NZ_BMPI01000056.1"/>
</dbReference>
<evidence type="ECO:0000313" key="11">
    <source>
        <dbReference type="Proteomes" id="UP000642070"/>
    </source>
</evidence>
<feature type="transmembrane region" description="Helical" evidence="8">
    <location>
        <begin position="338"/>
        <end position="356"/>
    </location>
</feature>
<dbReference type="Pfam" id="PF03176">
    <property type="entry name" value="MMPL"/>
    <property type="match status" value="2"/>
</dbReference>
<feature type="transmembrane region" description="Helical" evidence="8">
    <location>
        <begin position="160"/>
        <end position="179"/>
    </location>
</feature>
<keyword evidence="11" id="KW-1185">Reference proteome</keyword>
<proteinExistence type="inferred from homology"/>
<feature type="transmembrane region" description="Helical" evidence="8">
    <location>
        <begin position="596"/>
        <end position="619"/>
    </location>
</feature>
<dbReference type="EMBL" id="BMPI01000056">
    <property type="protein sequence ID" value="GGM67867.1"/>
    <property type="molecule type" value="Genomic_DNA"/>
</dbReference>
<evidence type="ECO:0000256" key="8">
    <source>
        <dbReference type="SAM" id="Phobius"/>
    </source>
</evidence>
<feature type="transmembrane region" description="Helical" evidence="8">
    <location>
        <begin position="513"/>
        <end position="532"/>
    </location>
</feature>